<gene>
    <name evidence="2" type="ORF">SAMN04489716_6963</name>
</gene>
<dbReference type="AlphaFoldDB" id="A0A1H2CVT6"/>
<dbReference type="Pfam" id="PF25681">
    <property type="entry name" value="Phage_TTP_17"/>
    <property type="match status" value="1"/>
</dbReference>
<accession>A0A1H2CVT6</accession>
<dbReference type="RefSeq" id="WP_092550828.1">
    <property type="nucleotide sequence ID" value="NZ_BOMJ01000003.1"/>
</dbReference>
<feature type="region of interest" description="Disordered" evidence="1">
    <location>
        <begin position="62"/>
        <end position="85"/>
    </location>
</feature>
<dbReference type="STRING" id="113562.SAMN04489716_6963"/>
<dbReference type="OrthoDB" id="4966244at2"/>
<organism evidence="2 3">
    <name type="scientific">Actinoplanes derwentensis</name>
    <dbReference type="NCBI Taxonomy" id="113562"/>
    <lineage>
        <taxon>Bacteria</taxon>
        <taxon>Bacillati</taxon>
        <taxon>Actinomycetota</taxon>
        <taxon>Actinomycetes</taxon>
        <taxon>Micromonosporales</taxon>
        <taxon>Micromonosporaceae</taxon>
        <taxon>Actinoplanes</taxon>
    </lineage>
</organism>
<name>A0A1H2CVT6_9ACTN</name>
<dbReference type="Proteomes" id="UP000198688">
    <property type="component" value="Chromosome I"/>
</dbReference>
<evidence type="ECO:0000256" key="1">
    <source>
        <dbReference type="SAM" id="MobiDB-lite"/>
    </source>
</evidence>
<dbReference type="InterPro" id="IPR058154">
    <property type="entry name" value="Bxb1_TTP-like"/>
</dbReference>
<evidence type="ECO:0008006" key="4">
    <source>
        <dbReference type="Google" id="ProtNLM"/>
    </source>
</evidence>
<sequence>MSYEDLRNKKNQLIRRAKDGSVFIARMNVPLMATLTAGPTASLLTLDPDDWMDLGHISTEGATYDRETETTETQSYGSRESTRTDVTRDEISLNVTAQETKLLTIGLSTGAELDAIKAAAVTGEVQIAKPFTPRLRFYRTFGLFLDHDDNGREIYFARLMPRAQISEFGSQGYNEDENGISYPMVWRGKEDSSVGYSHKWLWGGPGWLALLSDMGIPQNTA</sequence>
<reference evidence="2 3" key="1">
    <citation type="submission" date="2016-10" db="EMBL/GenBank/DDBJ databases">
        <authorList>
            <person name="de Groot N.N."/>
        </authorList>
    </citation>
    <scope>NUCLEOTIDE SEQUENCE [LARGE SCALE GENOMIC DNA]</scope>
    <source>
        <strain evidence="2 3">DSM 43941</strain>
    </source>
</reference>
<dbReference type="EMBL" id="LT629758">
    <property type="protein sequence ID" value="SDT74377.1"/>
    <property type="molecule type" value="Genomic_DNA"/>
</dbReference>
<evidence type="ECO:0000313" key="3">
    <source>
        <dbReference type="Proteomes" id="UP000198688"/>
    </source>
</evidence>
<evidence type="ECO:0000313" key="2">
    <source>
        <dbReference type="EMBL" id="SDT74377.1"/>
    </source>
</evidence>
<keyword evidence="3" id="KW-1185">Reference proteome</keyword>
<proteinExistence type="predicted"/>
<protein>
    <recommendedName>
        <fullName evidence="4">Major tail protein</fullName>
    </recommendedName>
</protein>